<keyword evidence="4 12" id="KW-0716">Sensory transduction</keyword>
<feature type="non-terminal residue" evidence="14">
    <location>
        <position position="277"/>
    </location>
</feature>
<evidence type="ECO:0000256" key="5">
    <source>
        <dbReference type="ARBA" id="ARBA00022692"/>
    </source>
</evidence>
<evidence type="ECO:0000256" key="9">
    <source>
        <dbReference type="ARBA" id="ARBA00023170"/>
    </source>
</evidence>
<evidence type="ECO:0000256" key="12">
    <source>
        <dbReference type="RuleBase" id="RU004424"/>
    </source>
</evidence>
<evidence type="ECO:0000256" key="10">
    <source>
        <dbReference type="ARBA" id="ARBA00023224"/>
    </source>
</evidence>
<evidence type="ECO:0000256" key="13">
    <source>
        <dbReference type="SAM" id="Phobius"/>
    </source>
</evidence>
<reference evidence="14" key="1">
    <citation type="thesis" date="2020" institute="ProQuest LLC" country="789 East Eisenhower Parkway, Ann Arbor, MI, USA">
        <title>Comparative Genomics and Chromosome Evolution.</title>
        <authorList>
            <person name="Mudd A.B."/>
        </authorList>
    </citation>
    <scope>NUCLEOTIDE SEQUENCE</scope>
    <source>
        <strain evidence="14">HN-11 Male</strain>
        <tissue evidence="14">Kidney and liver</tissue>
    </source>
</reference>
<keyword evidence="3 12" id="KW-0919">Taste</keyword>
<evidence type="ECO:0000256" key="7">
    <source>
        <dbReference type="ARBA" id="ARBA00023040"/>
    </source>
</evidence>
<protein>
    <recommendedName>
        <fullName evidence="12">Taste receptor type 2</fullName>
    </recommendedName>
</protein>
<evidence type="ECO:0000256" key="1">
    <source>
        <dbReference type="ARBA" id="ARBA00004141"/>
    </source>
</evidence>
<name>A0A8J6C4I7_ELECQ</name>
<feature type="transmembrane region" description="Helical" evidence="13">
    <location>
        <begin position="57"/>
        <end position="85"/>
    </location>
</feature>
<keyword evidence="7 12" id="KW-0297">G-protein coupled receptor</keyword>
<proteinExistence type="inferred from homology"/>
<dbReference type="EMBL" id="WNTK01009200">
    <property type="protein sequence ID" value="KAG9462862.1"/>
    <property type="molecule type" value="Genomic_DNA"/>
</dbReference>
<organism evidence="14 15">
    <name type="scientific">Eleutherodactylus coqui</name>
    <name type="common">Puerto Rican coqui</name>
    <dbReference type="NCBI Taxonomy" id="57060"/>
    <lineage>
        <taxon>Eukaryota</taxon>
        <taxon>Metazoa</taxon>
        <taxon>Chordata</taxon>
        <taxon>Craniata</taxon>
        <taxon>Vertebrata</taxon>
        <taxon>Euteleostomi</taxon>
        <taxon>Amphibia</taxon>
        <taxon>Batrachia</taxon>
        <taxon>Anura</taxon>
        <taxon>Neobatrachia</taxon>
        <taxon>Hyloidea</taxon>
        <taxon>Eleutherodactylidae</taxon>
        <taxon>Eleutherodactylinae</taxon>
        <taxon>Eleutherodactylus</taxon>
        <taxon>Eleutherodactylus</taxon>
    </lineage>
</organism>
<dbReference type="PANTHER" id="PTHR11394">
    <property type="entry name" value="TASTE RECEPTOR TYPE 2"/>
    <property type="match status" value="1"/>
</dbReference>
<evidence type="ECO:0000256" key="2">
    <source>
        <dbReference type="ARBA" id="ARBA00007376"/>
    </source>
</evidence>
<keyword evidence="15" id="KW-1185">Reference proteome</keyword>
<evidence type="ECO:0000256" key="8">
    <source>
        <dbReference type="ARBA" id="ARBA00023136"/>
    </source>
</evidence>
<comment type="subcellular location">
    <subcellularLocation>
        <location evidence="1 12">Membrane</location>
        <topology evidence="1 12">Multi-pass membrane protein</topology>
    </subcellularLocation>
</comment>
<comment type="similarity">
    <text evidence="2 11">Belongs to the G-protein coupled receptor T2R family.</text>
</comment>
<dbReference type="AlphaFoldDB" id="A0A8J6C4I7"/>
<dbReference type="GO" id="GO:0033038">
    <property type="term" value="F:bitter taste receptor activity"/>
    <property type="evidence" value="ECO:0007669"/>
    <property type="project" value="InterPro"/>
</dbReference>
<feature type="transmembrane region" description="Helical" evidence="13">
    <location>
        <begin position="106"/>
        <end position="130"/>
    </location>
</feature>
<dbReference type="InterPro" id="IPR007960">
    <property type="entry name" value="TAS2R"/>
</dbReference>
<dbReference type="Proteomes" id="UP000770717">
    <property type="component" value="Unassembled WGS sequence"/>
</dbReference>
<keyword evidence="6 13" id="KW-1133">Transmembrane helix</keyword>
<dbReference type="Pfam" id="PF05296">
    <property type="entry name" value="TAS2R"/>
    <property type="match status" value="1"/>
</dbReference>
<gene>
    <name evidence="14" type="ORF">GDO78_022977</name>
</gene>
<dbReference type="SUPFAM" id="SSF81321">
    <property type="entry name" value="Family A G protein-coupled receptor-like"/>
    <property type="match status" value="1"/>
</dbReference>
<feature type="transmembrane region" description="Helical" evidence="13">
    <location>
        <begin position="159"/>
        <end position="182"/>
    </location>
</feature>
<evidence type="ECO:0000256" key="6">
    <source>
        <dbReference type="ARBA" id="ARBA00022989"/>
    </source>
</evidence>
<keyword evidence="8 12" id="KW-0472">Membrane</keyword>
<keyword evidence="5 12" id="KW-0812">Transmembrane</keyword>
<evidence type="ECO:0000256" key="11">
    <source>
        <dbReference type="RuleBase" id="RU004423"/>
    </source>
</evidence>
<evidence type="ECO:0000256" key="4">
    <source>
        <dbReference type="ARBA" id="ARBA00022606"/>
    </source>
</evidence>
<dbReference type="OrthoDB" id="8876749at2759"/>
<feature type="transmembrane region" description="Helical" evidence="13">
    <location>
        <begin position="203"/>
        <end position="222"/>
    </location>
</feature>
<evidence type="ECO:0000313" key="14">
    <source>
        <dbReference type="EMBL" id="KAG9462862.1"/>
    </source>
</evidence>
<sequence>MTILAAIFLKWKPLRSLQTCYKILSCLSLSRCLYLLSCIFFYAILVFHPWVRLDMAFATAMLAGIMFLYCSNLWFAAVLCVFYCVKITSYNNKFWIFLKMKICRRVSWFLLASLLISVSSTLPFSFYVYALESHNLFNSTMENAAIHNKGLIINIQKQLLMFLVGSCPPFLICCITICWLLHSLWMHTRHMRSSVSGFRAPNLQSHFSAVKSMSLFLVLQIINFILPNVQLSGKLYYKILEWVLPIIICSSIFVHSLYIIFSNSDLKKTCLSMLHTI</sequence>
<feature type="transmembrane region" description="Helical" evidence="13">
    <location>
        <begin position="242"/>
        <end position="261"/>
    </location>
</feature>
<keyword evidence="10 12" id="KW-0807">Transducer</keyword>
<accession>A0A8J6C4I7</accession>
<keyword evidence="9 12" id="KW-0675">Receptor</keyword>
<dbReference type="GO" id="GO:0016020">
    <property type="term" value="C:membrane"/>
    <property type="evidence" value="ECO:0007669"/>
    <property type="project" value="UniProtKB-SubCell"/>
</dbReference>
<comment type="caution">
    <text evidence="14">The sequence shown here is derived from an EMBL/GenBank/DDBJ whole genome shotgun (WGS) entry which is preliminary data.</text>
</comment>
<dbReference type="GO" id="GO:0004930">
    <property type="term" value="F:G protein-coupled receptor activity"/>
    <property type="evidence" value="ECO:0007669"/>
    <property type="project" value="UniProtKB-KW"/>
</dbReference>
<evidence type="ECO:0000313" key="15">
    <source>
        <dbReference type="Proteomes" id="UP000770717"/>
    </source>
</evidence>
<dbReference type="PANTHER" id="PTHR11394:SF152">
    <property type="entry name" value="TASTE RECEPTOR TYPE 2"/>
    <property type="match status" value="1"/>
</dbReference>
<feature type="transmembrane region" description="Helical" evidence="13">
    <location>
        <begin position="32"/>
        <end position="51"/>
    </location>
</feature>
<evidence type="ECO:0000256" key="3">
    <source>
        <dbReference type="ARBA" id="ARBA00022480"/>
    </source>
</evidence>